<gene>
    <name evidence="3" type="ORF">QBC37DRAFT_416897</name>
</gene>
<dbReference type="SUPFAM" id="SSF50129">
    <property type="entry name" value="GroES-like"/>
    <property type="match status" value="1"/>
</dbReference>
<reference evidence="3" key="2">
    <citation type="submission" date="2023-05" db="EMBL/GenBank/DDBJ databases">
        <authorList>
            <consortium name="Lawrence Berkeley National Laboratory"/>
            <person name="Steindorff A."/>
            <person name="Hensen N."/>
            <person name="Bonometti L."/>
            <person name="Westerberg I."/>
            <person name="Brannstrom I.O."/>
            <person name="Guillou S."/>
            <person name="Cros-Aarteil S."/>
            <person name="Calhoun S."/>
            <person name="Haridas S."/>
            <person name="Kuo A."/>
            <person name="Mondo S."/>
            <person name="Pangilinan J."/>
            <person name="Riley R."/>
            <person name="Labutti K."/>
            <person name="Andreopoulos B."/>
            <person name="Lipzen A."/>
            <person name="Chen C."/>
            <person name="Yanf M."/>
            <person name="Daum C."/>
            <person name="Ng V."/>
            <person name="Clum A."/>
            <person name="Ohm R."/>
            <person name="Martin F."/>
            <person name="Silar P."/>
            <person name="Natvig D."/>
            <person name="Lalanne C."/>
            <person name="Gautier V."/>
            <person name="Ament-Velasquez S.L."/>
            <person name="Kruys A."/>
            <person name="Hutchinson M.I."/>
            <person name="Powell A.J."/>
            <person name="Barry K."/>
            <person name="Miller A.N."/>
            <person name="Grigoriev I.V."/>
            <person name="Debuchy R."/>
            <person name="Gladieux P."/>
            <person name="Thoren M.H."/>
            <person name="Johannesson H."/>
        </authorList>
    </citation>
    <scope>NUCLEOTIDE SEQUENCE</scope>
    <source>
        <strain evidence="3">PSN293</strain>
    </source>
</reference>
<keyword evidence="4" id="KW-1185">Reference proteome</keyword>
<dbReference type="SUPFAM" id="SSF51735">
    <property type="entry name" value="NAD(P)-binding Rossmann-fold domains"/>
    <property type="match status" value="1"/>
</dbReference>
<dbReference type="InterPro" id="IPR013154">
    <property type="entry name" value="ADH-like_N"/>
</dbReference>
<evidence type="ECO:0000256" key="1">
    <source>
        <dbReference type="ARBA" id="ARBA00023002"/>
    </source>
</evidence>
<proteinExistence type="predicted"/>
<organism evidence="3 4">
    <name type="scientific">Rhypophila decipiens</name>
    <dbReference type="NCBI Taxonomy" id="261697"/>
    <lineage>
        <taxon>Eukaryota</taxon>
        <taxon>Fungi</taxon>
        <taxon>Dikarya</taxon>
        <taxon>Ascomycota</taxon>
        <taxon>Pezizomycotina</taxon>
        <taxon>Sordariomycetes</taxon>
        <taxon>Sordariomycetidae</taxon>
        <taxon>Sordariales</taxon>
        <taxon>Naviculisporaceae</taxon>
        <taxon>Rhypophila</taxon>
    </lineage>
</organism>
<dbReference type="PANTHER" id="PTHR44573">
    <property type="entry name" value="NADPH-DEPENDENT ALKENAL/ONE OXIDOREDUCTASE, CHLOROPLASTIC"/>
    <property type="match status" value="1"/>
</dbReference>
<dbReference type="Pfam" id="PF08240">
    <property type="entry name" value="ADH_N"/>
    <property type="match status" value="1"/>
</dbReference>
<dbReference type="CDD" id="cd05289">
    <property type="entry name" value="MDR_like_2"/>
    <property type="match status" value="1"/>
</dbReference>
<dbReference type="Pfam" id="PF13602">
    <property type="entry name" value="ADH_zinc_N_2"/>
    <property type="match status" value="1"/>
</dbReference>
<keyword evidence="1" id="KW-0560">Oxidoreductase</keyword>
<dbReference type="Gene3D" id="3.90.180.10">
    <property type="entry name" value="Medium-chain alcohol dehydrogenases, catalytic domain"/>
    <property type="match status" value="1"/>
</dbReference>
<feature type="domain" description="Enoyl reductase (ER)" evidence="2">
    <location>
        <begin position="41"/>
        <end position="393"/>
    </location>
</feature>
<dbReference type="InterPro" id="IPR036291">
    <property type="entry name" value="NAD(P)-bd_dom_sf"/>
</dbReference>
<reference evidence="3" key="1">
    <citation type="journal article" date="2023" name="Mol. Phylogenet. Evol.">
        <title>Genome-scale phylogeny and comparative genomics of the fungal order Sordariales.</title>
        <authorList>
            <person name="Hensen N."/>
            <person name="Bonometti L."/>
            <person name="Westerberg I."/>
            <person name="Brannstrom I.O."/>
            <person name="Guillou S."/>
            <person name="Cros-Aarteil S."/>
            <person name="Calhoun S."/>
            <person name="Haridas S."/>
            <person name="Kuo A."/>
            <person name="Mondo S."/>
            <person name="Pangilinan J."/>
            <person name="Riley R."/>
            <person name="LaButti K."/>
            <person name="Andreopoulos B."/>
            <person name="Lipzen A."/>
            <person name="Chen C."/>
            <person name="Yan M."/>
            <person name="Daum C."/>
            <person name="Ng V."/>
            <person name="Clum A."/>
            <person name="Steindorff A."/>
            <person name="Ohm R.A."/>
            <person name="Martin F."/>
            <person name="Silar P."/>
            <person name="Natvig D.O."/>
            <person name="Lalanne C."/>
            <person name="Gautier V."/>
            <person name="Ament-Velasquez S.L."/>
            <person name="Kruys A."/>
            <person name="Hutchinson M.I."/>
            <person name="Powell A.J."/>
            <person name="Barry K."/>
            <person name="Miller A.N."/>
            <person name="Grigoriev I.V."/>
            <person name="Debuchy R."/>
            <person name="Gladieux P."/>
            <person name="Hiltunen Thoren M."/>
            <person name="Johannesson H."/>
        </authorList>
    </citation>
    <scope>NUCLEOTIDE SEQUENCE</scope>
    <source>
        <strain evidence="3">PSN293</strain>
    </source>
</reference>
<dbReference type="GO" id="GO:0016628">
    <property type="term" value="F:oxidoreductase activity, acting on the CH-CH group of donors, NAD or NADP as acceptor"/>
    <property type="evidence" value="ECO:0007669"/>
    <property type="project" value="InterPro"/>
</dbReference>
<evidence type="ECO:0000313" key="4">
    <source>
        <dbReference type="Proteomes" id="UP001301769"/>
    </source>
</evidence>
<dbReference type="InterPro" id="IPR020843">
    <property type="entry name" value="ER"/>
</dbReference>
<dbReference type="InterPro" id="IPR044626">
    <property type="entry name" value="AOR-like"/>
</dbReference>
<dbReference type="AlphaFoldDB" id="A0AAN6YEE5"/>
<comment type="caution">
    <text evidence="3">The sequence shown here is derived from an EMBL/GenBank/DDBJ whole genome shotgun (WGS) entry which is preliminary data.</text>
</comment>
<dbReference type="Proteomes" id="UP001301769">
    <property type="component" value="Unassembled WGS sequence"/>
</dbReference>
<evidence type="ECO:0000313" key="3">
    <source>
        <dbReference type="EMBL" id="KAK4216526.1"/>
    </source>
</evidence>
<sequence length="396" mass="42936">MPLTMRHFAHMFPTPANTQDKEDMANTIPATMRSLAIRKYGKPADYELMQLPVPTIEKAGQVLIRVHAAGILSGDTQFAAGMARLFMPLEFPLKLGIVGAGIVVDKASDVTSLNIGDPVYGIIFEHGKPDLERPGFASDYAIAPAHLLLTKPENVSFEEVTALAGAPIPTYQCIKRYFELTNQPADSTLEGKTVFMPGALSASGSVGAQIIKNVFKAKTLISTVSTAKMPLVEQYLPGVVDKIIDYQTENVVDAVGRGTVDFVYNTQWGLVGTFPLVKPDTGAIVSIASFPSAATIRKMFGPSGLGWWTPLVVLMSRLVYTWYGWKLRGTNIRQDFVSGNAGIRGDAETTREWIAEGKLRAVMTVVNIDDMEEVRRACEKVASGKGGLGNLIIKLV</sequence>
<dbReference type="InterPro" id="IPR011032">
    <property type="entry name" value="GroES-like_sf"/>
</dbReference>
<dbReference type="Gene3D" id="3.40.50.720">
    <property type="entry name" value="NAD(P)-binding Rossmann-like Domain"/>
    <property type="match status" value="1"/>
</dbReference>
<dbReference type="PANTHER" id="PTHR44573:SF1">
    <property type="entry name" value="NADPH-DEPENDENT ALKENAL_ONE OXIDOREDUCTASE, CHLOROPLASTIC"/>
    <property type="match status" value="1"/>
</dbReference>
<accession>A0AAN6YEE5</accession>
<dbReference type="SMART" id="SM00829">
    <property type="entry name" value="PKS_ER"/>
    <property type="match status" value="1"/>
</dbReference>
<protein>
    <submittedName>
        <fullName evidence="3">Chaperonin 10-like protein</fullName>
    </submittedName>
</protein>
<dbReference type="EMBL" id="MU858068">
    <property type="protein sequence ID" value="KAK4216526.1"/>
    <property type="molecule type" value="Genomic_DNA"/>
</dbReference>
<name>A0AAN6YEE5_9PEZI</name>
<evidence type="ECO:0000259" key="2">
    <source>
        <dbReference type="SMART" id="SM00829"/>
    </source>
</evidence>